<evidence type="ECO:0000313" key="9">
    <source>
        <dbReference type="EMBL" id="MBD8014210.1"/>
    </source>
</evidence>
<accession>A0ABR8WB19</accession>
<dbReference type="InterPro" id="IPR010656">
    <property type="entry name" value="DctM"/>
</dbReference>
<sequence>MLLFILNILLLLVLLILGTPLPFAFGGAVIFMIVFADLPIITITLWGFNQIISPSLLAVPLFILFGSIVSVSGIADRLLQFANLFIGKIKGAIGAVVVLTSGFLGAISGSSFTGIASVGQIMIPRMIRQGYSRGYSTALVSVSSVLGALIPPSVMIIIYGWATGTSVLGSFLATIGPGVLLIVLFITIHMIYTKKYFSQGHKYNESIDDIDASKQMNYKFLGEANSKSRIFLAALPSLLLPVVILGGIYGGYFTPTEAAAVASVLGIFIGIALYRELKFKNLIGLFKESTSSVGSIMTMIFFSLLLAQTYVHMRIPQTLVEVFVDITESKIVVLIIVTIFLLFVGMIVNDTTAIILTAPLLLPLVVSYGVDPIHFAAIMAVNLAMGGITPPYASVLYFGMRVGNAKFSEVVRPTIMFIVFGFIPVILLTVFFEPLSMAIPRWFGY</sequence>
<feature type="transmembrane region" description="Helical" evidence="7">
    <location>
        <begin position="258"/>
        <end position="277"/>
    </location>
</feature>
<feature type="transmembrane region" description="Helical" evidence="7">
    <location>
        <begin position="376"/>
        <end position="398"/>
    </location>
</feature>
<name>A0ABR8WB19_9BACL</name>
<evidence type="ECO:0000256" key="4">
    <source>
        <dbReference type="ARBA" id="ARBA00022692"/>
    </source>
</evidence>
<feature type="transmembrane region" description="Helical" evidence="7">
    <location>
        <begin position="95"/>
        <end position="118"/>
    </location>
</feature>
<keyword evidence="4 7" id="KW-0812">Transmembrane</keyword>
<reference evidence="9 10" key="1">
    <citation type="submission" date="2020-08" db="EMBL/GenBank/DDBJ databases">
        <title>A Genomic Blueprint of the Chicken Gut Microbiome.</title>
        <authorList>
            <person name="Gilroy R."/>
            <person name="Ravi A."/>
            <person name="Getino M."/>
            <person name="Pursley I."/>
            <person name="Horton D.L."/>
            <person name="Alikhan N.-F."/>
            <person name="Baker D."/>
            <person name="Gharbi K."/>
            <person name="Hall N."/>
            <person name="Watson M."/>
            <person name="Adriaenssens E.M."/>
            <person name="Foster-Nyarko E."/>
            <person name="Jarju S."/>
            <person name="Secka A."/>
            <person name="Antonio M."/>
            <person name="Oren A."/>
            <person name="Chaudhuri R."/>
            <person name="La Ragione R.M."/>
            <person name="Hildebrand F."/>
            <person name="Pallen M.J."/>
        </authorList>
    </citation>
    <scope>NUCLEOTIDE SEQUENCE [LARGE SCALE GENOMIC DNA]</scope>
    <source>
        <strain evidence="9 10">Sa1BUA13</strain>
    </source>
</reference>
<proteinExistence type="predicted"/>
<evidence type="ECO:0000256" key="6">
    <source>
        <dbReference type="ARBA" id="ARBA00023136"/>
    </source>
</evidence>
<evidence type="ECO:0000259" key="8">
    <source>
        <dbReference type="Pfam" id="PF06808"/>
    </source>
</evidence>
<organism evidence="9 10">
    <name type="scientific">Planococcus wigleyi</name>
    <dbReference type="NCBI Taxonomy" id="2762216"/>
    <lineage>
        <taxon>Bacteria</taxon>
        <taxon>Bacillati</taxon>
        <taxon>Bacillota</taxon>
        <taxon>Bacilli</taxon>
        <taxon>Bacillales</taxon>
        <taxon>Caryophanaceae</taxon>
        <taxon>Planococcus</taxon>
    </lineage>
</organism>
<evidence type="ECO:0000256" key="3">
    <source>
        <dbReference type="ARBA" id="ARBA00022519"/>
    </source>
</evidence>
<evidence type="ECO:0000313" key="10">
    <source>
        <dbReference type="Proteomes" id="UP000658980"/>
    </source>
</evidence>
<evidence type="ECO:0000256" key="5">
    <source>
        <dbReference type="ARBA" id="ARBA00022989"/>
    </source>
</evidence>
<dbReference type="EMBL" id="JACSPU010000001">
    <property type="protein sequence ID" value="MBD8014210.1"/>
    <property type="molecule type" value="Genomic_DNA"/>
</dbReference>
<keyword evidence="2" id="KW-1003">Cell membrane</keyword>
<dbReference type="PIRSF" id="PIRSF006066">
    <property type="entry name" value="HI0050"/>
    <property type="match status" value="1"/>
</dbReference>
<evidence type="ECO:0000256" key="7">
    <source>
        <dbReference type="SAM" id="Phobius"/>
    </source>
</evidence>
<feature type="transmembrane region" description="Helical" evidence="7">
    <location>
        <begin position="55"/>
        <end position="75"/>
    </location>
</feature>
<evidence type="ECO:0000256" key="1">
    <source>
        <dbReference type="ARBA" id="ARBA00004429"/>
    </source>
</evidence>
<keyword evidence="3" id="KW-0997">Cell inner membrane</keyword>
<feature type="transmembrane region" description="Helical" evidence="7">
    <location>
        <begin position="289"/>
        <end position="311"/>
    </location>
</feature>
<keyword evidence="10" id="KW-1185">Reference proteome</keyword>
<comment type="caution">
    <text evidence="9">The sequence shown here is derived from an EMBL/GenBank/DDBJ whole genome shotgun (WGS) entry which is preliminary data.</text>
</comment>
<protein>
    <submittedName>
        <fullName evidence="9">TRAP transporter large permease</fullName>
    </submittedName>
</protein>
<feature type="transmembrane region" description="Helical" evidence="7">
    <location>
        <begin position="353"/>
        <end position="370"/>
    </location>
</feature>
<evidence type="ECO:0000256" key="2">
    <source>
        <dbReference type="ARBA" id="ARBA00022475"/>
    </source>
</evidence>
<feature type="transmembrane region" description="Helical" evidence="7">
    <location>
        <begin position="28"/>
        <end position="48"/>
    </location>
</feature>
<feature type="transmembrane region" description="Helical" evidence="7">
    <location>
        <begin position="331"/>
        <end position="348"/>
    </location>
</feature>
<dbReference type="Proteomes" id="UP000658980">
    <property type="component" value="Unassembled WGS sequence"/>
</dbReference>
<dbReference type="PANTHER" id="PTHR33362">
    <property type="entry name" value="SIALIC ACID TRAP TRANSPORTER PERMEASE PROTEIN SIAT-RELATED"/>
    <property type="match status" value="1"/>
</dbReference>
<dbReference type="RefSeq" id="WP_191714394.1">
    <property type="nucleotide sequence ID" value="NZ_JACSPU010000001.1"/>
</dbReference>
<feature type="transmembrane region" description="Helical" evidence="7">
    <location>
        <begin position="139"/>
        <end position="162"/>
    </location>
</feature>
<feature type="transmembrane region" description="Helical" evidence="7">
    <location>
        <begin position="230"/>
        <end position="252"/>
    </location>
</feature>
<dbReference type="Pfam" id="PF06808">
    <property type="entry name" value="DctM"/>
    <property type="match status" value="1"/>
</dbReference>
<feature type="domain" description="TRAP C4-dicarboxylate transport system permease DctM subunit" evidence="8">
    <location>
        <begin position="9"/>
        <end position="432"/>
    </location>
</feature>
<gene>
    <name evidence="9" type="ORF">H9630_05190</name>
</gene>
<dbReference type="InterPro" id="IPR004681">
    <property type="entry name" value="TRAP_DctM"/>
</dbReference>
<keyword evidence="6 7" id="KW-0472">Membrane</keyword>
<feature type="transmembrane region" description="Helical" evidence="7">
    <location>
        <begin position="410"/>
        <end position="432"/>
    </location>
</feature>
<feature type="transmembrane region" description="Helical" evidence="7">
    <location>
        <begin position="168"/>
        <end position="192"/>
    </location>
</feature>
<comment type="subcellular location">
    <subcellularLocation>
        <location evidence="1">Cell inner membrane</location>
        <topology evidence="1">Multi-pass membrane protein</topology>
    </subcellularLocation>
</comment>
<dbReference type="NCBIfam" id="TIGR00786">
    <property type="entry name" value="dctM"/>
    <property type="match status" value="1"/>
</dbReference>
<keyword evidence="5 7" id="KW-1133">Transmembrane helix</keyword>